<organism evidence="2 3">
    <name type="scientific">Bhargavaea cecembensis DSE10</name>
    <dbReference type="NCBI Taxonomy" id="1235279"/>
    <lineage>
        <taxon>Bacteria</taxon>
        <taxon>Bacillati</taxon>
        <taxon>Bacillota</taxon>
        <taxon>Bacilli</taxon>
        <taxon>Bacillales</taxon>
        <taxon>Caryophanaceae</taxon>
        <taxon>Bhargavaea</taxon>
    </lineage>
</organism>
<evidence type="ECO:0000256" key="1">
    <source>
        <dbReference type="SAM" id="Phobius"/>
    </source>
</evidence>
<dbReference type="AlphaFoldDB" id="M7NY34"/>
<dbReference type="STRING" id="1235279.C772_01490"/>
<reference evidence="2 3" key="1">
    <citation type="journal article" date="2013" name="Genome Announc.">
        <title>Draft Genome Sequence of Bhargavaea cecembensis Strain DSE10T, Isolated from a Deep-Sea Sediment Sample Collected at a Depth of 5,904 m from the Chagos-Laccadive Ridge System in the Indian Ocean.</title>
        <authorList>
            <person name="Shivaji S."/>
            <person name="Ara S."/>
            <person name="Begum Z."/>
            <person name="Ruth M."/>
            <person name="Singh A."/>
            <person name="Kumar Pinnaka A."/>
        </authorList>
    </citation>
    <scope>NUCLEOTIDE SEQUENCE [LARGE SCALE GENOMIC DNA]</scope>
    <source>
        <strain evidence="2 3">DSE10</strain>
    </source>
</reference>
<name>M7NY34_9BACL</name>
<evidence type="ECO:0008006" key="4">
    <source>
        <dbReference type="Google" id="ProtNLM"/>
    </source>
</evidence>
<proteinExistence type="predicted"/>
<dbReference type="OrthoDB" id="2052735at2"/>
<feature type="transmembrane region" description="Helical" evidence="1">
    <location>
        <begin position="63"/>
        <end position="83"/>
    </location>
</feature>
<feature type="transmembrane region" description="Helical" evidence="1">
    <location>
        <begin position="132"/>
        <end position="152"/>
    </location>
</feature>
<sequence length="240" mass="25337">MSVSKELKSSVAVRGAAREEAFSFTTFQDKSHFWGRLTLWGIILLTFSLPMILSFGLGYHPGWSAILSGFLAYASIIAVVWVVEPISYYPILGVSGTYLAFLNGNIGNMCLPSASVAQTAVGAEPGTEKGELTATLAIAAAAIINTSILVLVVLGGSYLISLLPAALVDTFKFVLPAIYGGVIAQFAIQKPVWGLIGIAFGLFVNLGPVPQSLQTFLCIFGTVAACILLEKIKSEKAGDK</sequence>
<evidence type="ECO:0000313" key="3">
    <source>
        <dbReference type="Proteomes" id="UP000011919"/>
    </source>
</evidence>
<dbReference type="PATRIC" id="fig|1235279.3.peg.1490"/>
<dbReference type="Proteomes" id="UP000011919">
    <property type="component" value="Unassembled WGS sequence"/>
</dbReference>
<keyword evidence="1" id="KW-0472">Membrane</keyword>
<evidence type="ECO:0000313" key="2">
    <source>
        <dbReference type="EMBL" id="EMR06595.1"/>
    </source>
</evidence>
<feature type="transmembrane region" description="Helical" evidence="1">
    <location>
        <begin position="213"/>
        <end position="230"/>
    </location>
</feature>
<dbReference type="eggNOG" id="ENOG502ZBXW">
    <property type="taxonomic scope" value="Bacteria"/>
</dbReference>
<keyword evidence="1" id="KW-0812">Transmembrane</keyword>
<comment type="caution">
    <text evidence="2">The sequence shown here is derived from an EMBL/GenBank/DDBJ whole genome shotgun (WGS) entry which is preliminary data.</text>
</comment>
<feature type="transmembrane region" description="Helical" evidence="1">
    <location>
        <begin position="37"/>
        <end position="57"/>
    </location>
</feature>
<gene>
    <name evidence="2" type="ORF">C772_01490</name>
</gene>
<keyword evidence="1" id="KW-1133">Transmembrane helix</keyword>
<protein>
    <recommendedName>
        <fullName evidence="4">Small-conductance mechanosensitive channel</fullName>
    </recommendedName>
</protein>
<dbReference type="EMBL" id="AOFT01000006">
    <property type="protein sequence ID" value="EMR06595.1"/>
    <property type="molecule type" value="Genomic_DNA"/>
</dbReference>
<keyword evidence="3" id="KW-1185">Reference proteome</keyword>
<accession>M7NY34</accession>
<dbReference type="RefSeq" id="WP_008298727.1">
    <property type="nucleotide sequence ID" value="NZ_AOFT01000006.1"/>
</dbReference>